<evidence type="ECO:0000256" key="2">
    <source>
        <dbReference type="SAM" id="Phobius"/>
    </source>
</evidence>
<dbReference type="Proteomes" id="UP001295684">
    <property type="component" value="Unassembled WGS sequence"/>
</dbReference>
<sequence length="188" mass="22491">MSEEERLRKSENQSMRKSRVGNRYFRIDPGYDRAVYENTCGNWVRIIFTFFLFYIFVVFFWWACYSHGIRHVDSATWLYIGMLIVSWVIIVILIIIGHYSNKNLHKADRLRLEINEEKKKRREEEEKKRKREEAMKELKRQEALAMKDSLSDAGYERDVRRARDEDDSPDDQEGYDSESAATPSSEDE</sequence>
<dbReference type="AlphaFoldDB" id="A0AAD2D377"/>
<feature type="region of interest" description="Disordered" evidence="1">
    <location>
        <begin position="121"/>
        <end position="188"/>
    </location>
</feature>
<keyword evidence="4" id="KW-1185">Reference proteome</keyword>
<dbReference type="EMBL" id="CAMPGE010021072">
    <property type="protein sequence ID" value="CAI2379249.1"/>
    <property type="molecule type" value="Genomic_DNA"/>
</dbReference>
<gene>
    <name evidence="3" type="ORF">ECRASSUSDP1_LOCUS20658</name>
</gene>
<feature type="compositionally biased region" description="Polar residues" evidence="1">
    <location>
        <begin position="179"/>
        <end position="188"/>
    </location>
</feature>
<proteinExistence type="predicted"/>
<reference evidence="3" key="1">
    <citation type="submission" date="2023-07" db="EMBL/GenBank/DDBJ databases">
        <authorList>
            <consortium name="AG Swart"/>
            <person name="Singh M."/>
            <person name="Singh A."/>
            <person name="Seah K."/>
            <person name="Emmerich C."/>
        </authorList>
    </citation>
    <scope>NUCLEOTIDE SEQUENCE</scope>
    <source>
        <strain evidence="3">DP1</strain>
    </source>
</reference>
<comment type="caution">
    <text evidence="3">The sequence shown here is derived from an EMBL/GenBank/DDBJ whole genome shotgun (WGS) entry which is preliminary data.</text>
</comment>
<keyword evidence="2" id="KW-0812">Transmembrane</keyword>
<evidence type="ECO:0000313" key="3">
    <source>
        <dbReference type="EMBL" id="CAI2379249.1"/>
    </source>
</evidence>
<feature type="compositionally biased region" description="Acidic residues" evidence="1">
    <location>
        <begin position="165"/>
        <end position="176"/>
    </location>
</feature>
<evidence type="ECO:0000256" key="1">
    <source>
        <dbReference type="SAM" id="MobiDB-lite"/>
    </source>
</evidence>
<keyword evidence="2" id="KW-0472">Membrane</keyword>
<feature type="transmembrane region" description="Helical" evidence="2">
    <location>
        <begin position="75"/>
        <end position="96"/>
    </location>
</feature>
<feature type="compositionally biased region" description="Basic and acidic residues" evidence="1">
    <location>
        <begin position="121"/>
        <end position="142"/>
    </location>
</feature>
<organism evidence="3 4">
    <name type="scientific">Euplotes crassus</name>
    <dbReference type="NCBI Taxonomy" id="5936"/>
    <lineage>
        <taxon>Eukaryota</taxon>
        <taxon>Sar</taxon>
        <taxon>Alveolata</taxon>
        <taxon>Ciliophora</taxon>
        <taxon>Intramacronucleata</taxon>
        <taxon>Spirotrichea</taxon>
        <taxon>Hypotrichia</taxon>
        <taxon>Euplotida</taxon>
        <taxon>Euplotidae</taxon>
        <taxon>Moneuplotes</taxon>
    </lineage>
</organism>
<evidence type="ECO:0000313" key="4">
    <source>
        <dbReference type="Proteomes" id="UP001295684"/>
    </source>
</evidence>
<name>A0AAD2D377_EUPCR</name>
<feature type="compositionally biased region" description="Basic and acidic residues" evidence="1">
    <location>
        <begin position="154"/>
        <end position="164"/>
    </location>
</feature>
<protein>
    <submittedName>
        <fullName evidence="3">Uncharacterized protein</fullName>
    </submittedName>
</protein>
<keyword evidence="2" id="KW-1133">Transmembrane helix</keyword>
<feature type="transmembrane region" description="Helical" evidence="2">
    <location>
        <begin position="43"/>
        <end position="63"/>
    </location>
</feature>
<accession>A0AAD2D377</accession>